<dbReference type="RefSeq" id="WP_009577661.1">
    <property type="nucleotide sequence ID" value="NZ_AMZN01000003.1"/>
</dbReference>
<dbReference type="PANTHER" id="PTHR10357:SF216">
    <property type="entry name" value="MALTOOLIGOSYL TREHALOSE SYNTHASE-RELATED"/>
    <property type="match status" value="1"/>
</dbReference>
<proteinExistence type="predicted"/>
<dbReference type="Pfam" id="PF00128">
    <property type="entry name" value="Alpha-amylase"/>
    <property type="match status" value="1"/>
</dbReference>
<evidence type="ECO:0000313" key="3">
    <source>
        <dbReference type="Proteomes" id="UP000011135"/>
    </source>
</evidence>
<dbReference type="SMART" id="SM00642">
    <property type="entry name" value="Aamy"/>
    <property type="match status" value="1"/>
</dbReference>
<dbReference type="PANTHER" id="PTHR10357">
    <property type="entry name" value="ALPHA-AMYLASE FAMILY MEMBER"/>
    <property type="match status" value="1"/>
</dbReference>
<dbReference type="NCBIfam" id="TIGR02401">
    <property type="entry name" value="trehalose_TreY"/>
    <property type="match status" value="1"/>
</dbReference>
<dbReference type="Proteomes" id="UP000011135">
    <property type="component" value="Unassembled WGS sequence"/>
</dbReference>
<accession>L8JZR5</accession>
<name>L8JZR5_9BACT</name>
<gene>
    <name evidence="2" type="ORF">C900_02042</name>
</gene>
<dbReference type="InterPro" id="IPR017853">
    <property type="entry name" value="GH"/>
</dbReference>
<organism evidence="2 3">
    <name type="scientific">Fulvivirga imtechensis AK7</name>
    <dbReference type="NCBI Taxonomy" id="1237149"/>
    <lineage>
        <taxon>Bacteria</taxon>
        <taxon>Pseudomonadati</taxon>
        <taxon>Bacteroidota</taxon>
        <taxon>Cytophagia</taxon>
        <taxon>Cytophagales</taxon>
        <taxon>Fulvivirgaceae</taxon>
        <taxon>Fulvivirga</taxon>
    </lineage>
</organism>
<sequence length="900" mass="105025">MHIPASTYRVQLSASFTLKDLRGIVPYLHRLGVSTIYASPFFSARPGSEHGYDVTNPLTINPEIGTLEEFEEVVAALKERNMNWLQDIVPNHMAFDGHNRWLWDALEHGPTSEFYQFFDINWTYHEDPYRGKVMAPFLGDELNNVLDKNELVLSYSKRGFYFKYYDHKYPASSRSYLFILSLVRQFLEARVDKNSEGLKQLDENITAFENAQQDKDRWKTLKEKFYDLFQKDEALDRAITSATETISTSRELMLELLDEQFFCLVHWKTTESKINYRRFFTINDLICLNMEKQEVFDRYHEMIRRLCNDGLVQGLRIDHIDGLFDPEGYLQMLRTAVGPEQYLIIEKILEWEETLPLRWPIQGTSGYGFLATVNHLFTDFTKEQAFNTYYREIYPELPDYEELVYEKKRFILEERMSGELDNLLLLMEDLQLVPDKKTHKQPLKEALGSFLAAFPVYRIYPREYPLTSGQTEVIKHAYQKAKDNLPAHEKTLDFLLSVFLGKAGKRAADMQYFLQRCQQFTGPLAAKGVEDTSFYIFNQLISHNEVGDSPHVFGIRAEDFHRRMLLRNKHFPHSINATSTHDTKRGEDARMRINVVSEMPEQWFAKIHEWMNTNASLKKSEKVPDSNEEYFMYQALLGAIPSNIDLDELFTERTSDYLLKVLREAKVHSSWSEPDEQYEQEVLGFAEAILKHDPFLKSFLPFVNKAIHFGALYSLGQCLVKITAPGIPDIYQGTELWDLSYVDPDNRRPVDYGLRASLLQQMEEGNRKYIDMLTNHLQDGRIKMYTIFKALQERRANEKVFREGEYIPLESAENALCYARVNDEAWYIIMVPKLLTAICNDNQLPVGDVIWKDMSIALPDEFPQRWVNVFTNEEIQGDPKLYLSEALRHFPVALLKGVAI</sequence>
<evidence type="ECO:0000313" key="2">
    <source>
        <dbReference type="EMBL" id="ELR73638.1"/>
    </source>
</evidence>
<evidence type="ECO:0000259" key="1">
    <source>
        <dbReference type="SMART" id="SM00642"/>
    </source>
</evidence>
<dbReference type="AlphaFoldDB" id="L8JZR5"/>
<reference evidence="2 3" key="1">
    <citation type="submission" date="2012-12" db="EMBL/GenBank/DDBJ databases">
        <title>Genome assembly of Fulvivirga imtechensis AK7.</title>
        <authorList>
            <person name="Nupur N."/>
            <person name="Khatri I."/>
            <person name="Kumar R."/>
            <person name="Subramanian S."/>
            <person name="Pinnaka A."/>
        </authorList>
    </citation>
    <scope>NUCLEOTIDE SEQUENCE [LARGE SCALE GENOMIC DNA]</scope>
    <source>
        <strain evidence="2 3">AK7</strain>
    </source>
</reference>
<dbReference type="OrthoDB" id="9811841at2"/>
<comment type="caution">
    <text evidence="2">The sequence shown here is derived from an EMBL/GenBank/DDBJ whole genome shotgun (WGS) entry which is preliminary data.</text>
</comment>
<keyword evidence="3" id="KW-1185">Reference proteome</keyword>
<dbReference type="InterPro" id="IPR006047">
    <property type="entry name" value="GH13_cat_dom"/>
</dbReference>
<dbReference type="SUPFAM" id="SSF51445">
    <property type="entry name" value="(Trans)glycosidases"/>
    <property type="match status" value="1"/>
</dbReference>
<dbReference type="eggNOG" id="COG3280">
    <property type="taxonomic scope" value="Bacteria"/>
</dbReference>
<dbReference type="PATRIC" id="fig|1237149.3.peg.218"/>
<dbReference type="Gene3D" id="3.20.20.80">
    <property type="entry name" value="Glycosidases"/>
    <property type="match status" value="4"/>
</dbReference>
<dbReference type="STRING" id="1237149.C900_02042"/>
<dbReference type="EMBL" id="AMZN01000003">
    <property type="protein sequence ID" value="ELR73638.1"/>
    <property type="molecule type" value="Genomic_DNA"/>
</dbReference>
<protein>
    <submittedName>
        <fullName evidence="2">Malto-oligosyltrehalose synthase</fullName>
    </submittedName>
</protein>
<dbReference type="GO" id="GO:0005992">
    <property type="term" value="P:trehalose biosynthetic process"/>
    <property type="evidence" value="ECO:0007669"/>
    <property type="project" value="TreeGrafter"/>
</dbReference>
<feature type="domain" description="Glycosyl hydrolase family 13 catalytic" evidence="1">
    <location>
        <begin position="12"/>
        <end position="496"/>
    </location>
</feature>
<dbReference type="CDD" id="cd11336">
    <property type="entry name" value="AmyAc_MTSase"/>
    <property type="match status" value="1"/>
</dbReference>
<dbReference type="InterPro" id="IPR012767">
    <property type="entry name" value="Trehalose_TreY"/>
</dbReference>
<dbReference type="GO" id="GO:0030980">
    <property type="term" value="P:alpha-glucan catabolic process"/>
    <property type="evidence" value="ECO:0007669"/>
    <property type="project" value="TreeGrafter"/>
</dbReference>
<dbReference type="GO" id="GO:0047470">
    <property type="term" value="F:(1,4)-alpha-D-glucan 1-alpha-D-glucosylmutase activity"/>
    <property type="evidence" value="ECO:0007669"/>
    <property type="project" value="TreeGrafter"/>
</dbReference>